<dbReference type="OrthoDB" id="5545019at2759"/>
<dbReference type="PANTHER" id="PTHR43086:SF2">
    <property type="entry name" value="HYDROXYSTEROID DEHYDROGENASE-LIKE PROTEIN 1"/>
    <property type="match status" value="1"/>
</dbReference>
<comment type="function">
    <text evidence="12">Component of the microsomal membrane bound fatty acid elongation system, which produces the 26-carbon very long-chain fatty acids (VLCFA) from palmitate. Catalyzes the reduction of the 3-ketoacyl-CoA intermediate that is formed in each cycle of fatty acid elongation. VLCFAs serve as precursors for ceramide and sphingolipids.</text>
</comment>
<keyword evidence="4 12" id="KW-0256">Endoplasmic reticulum</keyword>
<keyword evidence="5 12" id="KW-0276">Fatty acid metabolism</keyword>
<evidence type="ECO:0000256" key="13">
    <source>
        <dbReference type="SAM" id="Phobius"/>
    </source>
</evidence>
<evidence type="ECO:0000256" key="12">
    <source>
        <dbReference type="HAMAP-Rule" id="MF_03107"/>
    </source>
</evidence>
<proteinExistence type="inferred from homology"/>
<dbReference type="SUPFAM" id="SSF51735">
    <property type="entry name" value="NAD(P)-binding Rossmann-fold domains"/>
    <property type="match status" value="1"/>
</dbReference>
<dbReference type="PRINTS" id="PR00081">
    <property type="entry name" value="GDHRDH"/>
</dbReference>
<dbReference type="AlphaFoldDB" id="A0A4Y7Q4U2"/>
<keyword evidence="7 12" id="KW-1133">Transmembrane helix</keyword>
<dbReference type="PIRSF" id="PIRSF000126">
    <property type="entry name" value="11-beta-HSD1"/>
    <property type="match status" value="1"/>
</dbReference>
<keyword evidence="3 12" id="KW-0812">Transmembrane</keyword>
<evidence type="ECO:0000256" key="5">
    <source>
        <dbReference type="ARBA" id="ARBA00022832"/>
    </source>
</evidence>
<dbReference type="GO" id="GO:0005789">
    <property type="term" value="C:endoplasmic reticulum membrane"/>
    <property type="evidence" value="ECO:0007669"/>
    <property type="project" value="UniProtKB-SubCell"/>
</dbReference>
<dbReference type="UniPathway" id="UPA00094"/>
<evidence type="ECO:0000313" key="14">
    <source>
        <dbReference type="EMBL" id="TDL22331.1"/>
    </source>
</evidence>
<evidence type="ECO:0000256" key="9">
    <source>
        <dbReference type="ARBA" id="ARBA00023098"/>
    </source>
</evidence>
<comment type="subcellular location">
    <subcellularLocation>
        <location evidence="12">Endoplasmic reticulum membrane</location>
        <topology evidence="12">Single-pass membrane protein</topology>
    </subcellularLocation>
</comment>
<feature type="binding site" evidence="12">
    <location>
        <position position="199"/>
    </location>
    <ligand>
        <name>substrate</name>
    </ligand>
</feature>
<dbReference type="VEuPathDB" id="FungiDB:BD410DRAFT_788582"/>
<organism evidence="14 15">
    <name type="scientific">Rickenella mellea</name>
    <dbReference type="NCBI Taxonomy" id="50990"/>
    <lineage>
        <taxon>Eukaryota</taxon>
        <taxon>Fungi</taxon>
        <taxon>Dikarya</taxon>
        <taxon>Basidiomycota</taxon>
        <taxon>Agaricomycotina</taxon>
        <taxon>Agaricomycetes</taxon>
        <taxon>Hymenochaetales</taxon>
        <taxon>Rickenellaceae</taxon>
        <taxon>Rickenella</taxon>
    </lineage>
</organism>
<evidence type="ECO:0000256" key="10">
    <source>
        <dbReference type="ARBA" id="ARBA00023136"/>
    </source>
</evidence>
<keyword evidence="9 12" id="KW-0443">Lipid metabolism</keyword>
<dbReference type="CDD" id="cd05356">
    <property type="entry name" value="17beta-HSD1_like_SDR_c"/>
    <property type="match status" value="1"/>
</dbReference>
<dbReference type="HAMAP" id="MF_03107">
    <property type="entry name" value="3_ketoreductase"/>
    <property type="match status" value="1"/>
</dbReference>
<accession>A0A4Y7Q4U2</accession>
<keyword evidence="8 12" id="KW-0560">Oxidoreductase</keyword>
<dbReference type="FunFam" id="3.40.50.720:FF:000137">
    <property type="entry name" value="Hydroxysteroid (17-beta) dehydrogenase 3"/>
    <property type="match status" value="1"/>
</dbReference>
<dbReference type="InterPro" id="IPR027533">
    <property type="entry name" value="3_ketoreductase_fungal"/>
</dbReference>
<dbReference type="InterPro" id="IPR020904">
    <property type="entry name" value="Sc_DH/Rdtase_CS"/>
</dbReference>
<evidence type="ECO:0000313" key="15">
    <source>
        <dbReference type="Proteomes" id="UP000294933"/>
    </source>
</evidence>
<keyword evidence="2 12" id="KW-0444">Lipid biosynthesis</keyword>
<dbReference type="Proteomes" id="UP000294933">
    <property type="component" value="Unassembled WGS sequence"/>
</dbReference>
<evidence type="ECO:0000256" key="4">
    <source>
        <dbReference type="ARBA" id="ARBA00022824"/>
    </source>
</evidence>
<sequence length="339" mass="37064">MEVITELTSRFQALPQPVVVSLIVLGVLTFAKFAFKTLRMILQTFILPGKSLKKYGARKGAWALVTGATDGIGKEFATQLGKAGFNVFLVSRSVDKLQAVAAEIEEKYKTKTRVLAIDFAHPTEEQYQELERTCQEVEVGVLVNNVGRSHDMPVAFAATSLDEQEAIININVSATLRVTKIAMGGMLARKRGLILTLSSFAGTIPSPLLATYSASKAFLQTWSDALSVELKGSGVQVECVGTYFVVSNMSKIRRPSMFIPTPASFVRSVLSKIGLACGAVGIGRPSASTPYWSHALLDYAIHVLDWPQAVMAYTLALHKDIRRRALRKRERLAAAEKKE</sequence>
<dbReference type="GO" id="GO:0141040">
    <property type="term" value="F:very-long-chain 3-oxoacyl-CoA reductase activity"/>
    <property type="evidence" value="ECO:0007669"/>
    <property type="project" value="UniProtKB-EC"/>
</dbReference>
<feature type="active site" description="Proton acceptor" evidence="12">
    <location>
        <position position="212"/>
    </location>
</feature>
<evidence type="ECO:0000256" key="7">
    <source>
        <dbReference type="ARBA" id="ARBA00022989"/>
    </source>
</evidence>
<comment type="similarity">
    <text evidence="12">Belongs to the short-chain dehydrogenases/reductases (SDR) family.</text>
</comment>
<evidence type="ECO:0000256" key="8">
    <source>
        <dbReference type="ARBA" id="ARBA00023002"/>
    </source>
</evidence>
<dbReference type="GO" id="GO:0030497">
    <property type="term" value="P:fatty acid elongation"/>
    <property type="evidence" value="ECO:0007669"/>
    <property type="project" value="UniProtKB-UniRule"/>
</dbReference>
<name>A0A4Y7Q4U2_9AGAM</name>
<keyword evidence="6 12" id="KW-0521">NADP</keyword>
<dbReference type="Pfam" id="PF00106">
    <property type="entry name" value="adh_short"/>
    <property type="match status" value="1"/>
</dbReference>
<protein>
    <recommendedName>
        <fullName evidence="12">Very-long-chain 3-oxoacyl-CoA reductase</fullName>
        <ecNumber evidence="12">1.1.1.330</ecNumber>
    </recommendedName>
    <alternativeName>
        <fullName evidence="12">3-ketoacyl-CoA reductase</fullName>
        <shortName evidence="12">3-ketoreductase</shortName>
        <shortName evidence="12">KAR</shortName>
    </alternativeName>
    <alternativeName>
        <fullName evidence="12">Microsomal beta-keto-reductase</fullName>
    </alternativeName>
</protein>
<feature type="transmembrane region" description="Helical" evidence="13">
    <location>
        <begin position="18"/>
        <end position="35"/>
    </location>
</feature>
<dbReference type="InterPro" id="IPR036291">
    <property type="entry name" value="NAD(P)-bd_dom_sf"/>
</dbReference>
<keyword evidence="11 12" id="KW-0275">Fatty acid biosynthesis</keyword>
<dbReference type="STRING" id="50990.A0A4Y7Q4U2"/>
<dbReference type="PANTHER" id="PTHR43086">
    <property type="entry name" value="VERY-LONG-CHAIN 3-OXOOACYL-COA REDUCTASE"/>
    <property type="match status" value="1"/>
</dbReference>
<dbReference type="Gene3D" id="3.40.50.720">
    <property type="entry name" value="NAD(P)-binding Rossmann-like Domain"/>
    <property type="match status" value="1"/>
</dbReference>
<dbReference type="PROSITE" id="PS00061">
    <property type="entry name" value="ADH_SHORT"/>
    <property type="match status" value="1"/>
</dbReference>
<evidence type="ECO:0000256" key="11">
    <source>
        <dbReference type="ARBA" id="ARBA00023160"/>
    </source>
</evidence>
<dbReference type="InterPro" id="IPR002347">
    <property type="entry name" value="SDR_fam"/>
</dbReference>
<evidence type="ECO:0000256" key="2">
    <source>
        <dbReference type="ARBA" id="ARBA00022516"/>
    </source>
</evidence>
<gene>
    <name evidence="14" type="ORF">BD410DRAFT_788582</name>
</gene>
<evidence type="ECO:0000256" key="3">
    <source>
        <dbReference type="ARBA" id="ARBA00022692"/>
    </source>
</evidence>
<reference evidence="14 15" key="1">
    <citation type="submission" date="2018-06" db="EMBL/GenBank/DDBJ databases">
        <title>A transcriptomic atlas of mushroom development highlights an independent origin of complex multicellularity.</title>
        <authorList>
            <consortium name="DOE Joint Genome Institute"/>
            <person name="Krizsan K."/>
            <person name="Almasi E."/>
            <person name="Merenyi Z."/>
            <person name="Sahu N."/>
            <person name="Viragh M."/>
            <person name="Koszo T."/>
            <person name="Mondo S."/>
            <person name="Kiss B."/>
            <person name="Balint B."/>
            <person name="Kues U."/>
            <person name="Barry K."/>
            <person name="Hegedus J.C."/>
            <person name="Henrissat B."/>
            <person name="Johnson J."/>
            <person name="Lipzen A."/>
            <person name="Ohm R."/>
            <person name="Nagy I."/>
            <person name="Pangilinan J."/>
            <person name="Yan J."/>
            <person name="Xiong Y."/>
            <person name="Grigoriev I.V."/>
            <person name="Hibbett D.S."/>
            <person name="Nagy L.G."/>
        </authorList>
    </citation>
    <scope>NUCLEOTIDE SEQUENCE [LARGE SCALE GENOMIC DNA]</scope>
    <source>
        <strain evidence="14 15">SZMC22713</strain>
    </source>
</reference>
<comment type="catalytic activity">
    <reaction evidence="12">
        <text>a very-long-chain (3R)-3-hydroxyacyl-CoA + NADP(+) = a very-long-chain 3-oxoacyl-CoA + NADPH + H(+)</text>
        <dbReference type="Rhea" id="RHEA:48680"/>
        <dbReference type="ChEBI" id="CHEBI:15378"/>
        <dbReference type="ChEBI" id="CHEBI:57783"/>
        <dbReference type="ChEBI" id="CHEBI:58349"/>
        <dbReference type="ChEBI" id="CHEBI:85440"/>
        <dbReference type="ChEBI" id="CHEBI:90725"/>
        <dbReference type="EC" id="1.1.1.330"/>
    </reaction>
</comment>
<dbReference type="EMBL" id="ML170175">
    <property type="protein sequence ID" value="TDL22331.1"/>
    <property type="molecule type" value="Genomic_DNA"/>
</dbReference>
<dbReference type="GO" id="GO:0045703">
    <property type="term" value="F:ketoreductase activity"/>
    <property type="evidence" value="ECO:0007669"/>
    <property type="project" value="UniProtKB-UniRule"/>
</dbReference>
<comment type="pathway">
    <text evidence="1">Lipid metabolism; fatty acid biosynthesis.</text>
</comment>
<dbReference type="EC" id="1.1.1.330" evidence="12"/>
<evidence type="ECO:0000256" key="6">
    <source>
        <dbReference type="ARBA" id="ARBA00022857"/>
    </source>
</evidence>
<keyword evidence="15" id="KW-1185">Reference proteome</keyword>
<keyword evidence="10 12" id="KW-0472">Membrane</keyword>
<evidence type="ECO:0000256" key="1">
    <source>
        <dbReference type="ARBA" id="ARBA00005194"/>
    </source>
</evidence>